<feature type="domain" description="Aminopeptidase N-like N-terminal" evidence="14">
    <location>
        <begin position="19"/>
        <end position="189"/>
    </location>
</feature>
<dbReference type="CDD" id="cd09603">
    <property type="entry name" value="M1_APN_like"/>
    <property type="match status" value="1"/>
</dbReference>
<dbReference type="InterPro" id="IPR042097">
    <property type="entry name" value="Aminopeptidase_N-like_N_sf"/>
</dbReference>
<evidence type="ECO:0000259" key="14">
    <source>
        <dbReference type="Pfam" id="PF17900"/>
    </source>
</evidence>
<evidence type="ECO:0000256" key="7">
    <source>
        <dbReference type="ARBA" id="ARBA00022723"/>
    </source>
</evidence>
<dbReference type="SUPFAM" id="SSF55486">
    <property type="entry name" value="Metalloproteases ('zincins'), catalytic domain"/>
    <property type="match status" value="1"/>
</dbReference>
<evidence type="ECO:0000256" key="11">
    <source>
        <dbReference type="ARBA" id="ARBA00029811"/>
    </source>
</evidence>
<dbReference type="PRINTS" id="PR00756">
    <property type="entry name" value="ALADIPTASE"/>
</dbReference>
<evidence type="ECO:0000256" key="8">
    <source>
        <dbReference type="ARBA" id="ARBA00022801"/>
    </source>
</evidence>
<keyword evidence="7" id="KW-0479">Metal-binding</keyword>
<dbReference type="EC" id="3.4.11.2" evidence="4"/>
<dbReference type="PANTHER" id="PTHR11533">
    <property type="entry name" value="PROTEASE M1 ZINC METALLOPROTEASE"/>
    <property type="match status" value="1"/>
</dbReference>
<evidence type="ECO:0000256" key="9">
    <source>
        <dbReference type="ARBA" id="ARBA00022833"/>
    </source>
</evidence>
<dbReference type="Gene3D" id="2.60.40.1730">
    <property type="entry name" value="tricorn interacting facor f3 domain"/>
    <property type="match status" value="1"/>
</dbReference>
<keyword evidence="6" id="KW-0645">Protease</keyword>
<evidence type="ECO:0000256" key="3">
    <source>
        <dbReference type="ARBA" id="ARBA00010136"/>
    </source>
</evidence>
<keyword evidence="9" id="KW-0862">Zinc</keyword>
<protein>
    <recommendedName>
        <fullName evidence="5">Aminopeptidase N</fullName>
        <ecNumber evidence="4">3.4.11.2</ecNumber>
    </recommendedName>
    <alternativeName>
        <fullName evidence="11">Alanine aminopeptidase</fullName>
    </alternativeName>
    <alternativeName>
        <fullName evidence="12">Lysyl aminopeptidase</fullName>
    </alternativeName>
</protein>
<keyword evidence="8 15" id="KW-0378">Hydrolase</keyword>
<evidence type="ECO:0000256" key="5">
    <source>
        <dbReference type="ARBA" id="ARBA00015611"/>
    </source>
</evidence>
<dbReference type="InterPro" id="IPR050344">
    <property type="entry name" value="Peptidase_M1_aminopeptidases"/>
</dbReference>
<dbReference type="InterPro" id="IPR014782">
    <property type="entry name" value="Peptidase_M1_dom"/>
</dbReference>
<accession>A0ABU3SNR4</accession>
<gene>
    <name evidence="15" type="ORF">RWH44_12365</name>
</gene>
<evidence type="ECO:0000256" key="6">
    <source>
        <dbReference type="ARBA" id="ARBA00022670"/>
    </source>
</evidence>
<comment type="catalytic activity">
    <reaction evidence="1">
        <text>Release of an N-terminal amino acid, Xaa-|-Yaa- from a peptide, amide or arylamide. Xaa is preferably Ala, but may be most amino acids including Pro (slow action). When a terminal hydrophobic residue is followed by a prolyl residue, the two may be released as an intact Xaa-Pro dipeptide.</text>
        <dbReference type="EC" id="3.4.11.2"/>
    </reaction>
</comment>
<dbReference type="Gene3D" id="1.10.390.10">
    <property type="entry name" value="Neutral Protease Domain 2"/>
    <property type="match status" value="1"/>
</dbReference>
<feature type="domain" description="Peptidase M1 membrane alanine aminopeptidase" evidence="13">
    <location>
        <begin position="244"/>
        <end position="422"/>
    </location>
</feature>
<dbReference type="EMBL" id="JAWDIT010000004">
    <property type="protein sequence ID" value="MDU0346490.1"/>
    <property type="molecule type" value="Genomic_DNA"/>
</dbReference>
<sequence length="432" mass="46355">MSGADPYAPQSGDTSYDVESYDLALSYRVRTNRLEGVATVSGIAREALSSFALDLVGLRTNRVRVDGAPVRFSAGPRVLRVTPGRTIAAGERFAVEVTYGGAPAPRRSRWGTVGWEELTDGALVAGQPIGAPTWFPCNDRPDARAGMRMEITVDDGYTVAATGAAGATTRRGGRVTTTFFSGVPTATYLAAVHVGRYRTRPLVGSGDGVVPPVTVTAPPALTAAADRAFATVPEMLRLFDRLFGPYPQEACSLVVTADELEIPLEAQGLAVFGMNHLVPAAQRLVAHELAHQWFGNSVGLARWSDIWLNEGFACYAEWLWSEESGGADVETCVAENHAGLAAQPHDLLLVDPGPDDMFDDRVYKRGAIALHAVRRTLGDAAFFDLLRAWTAENRHSLVTTDDFRRAVEGAGGADAADVLSRWIDHEALPPRP</sequence>
<proteinExistence type="inferred from homology"/>
<evidence type="ECO:0000256" key="12">
    <source>
        <dbReference type="ARBA" id="ARBA00031533"/>
    </source>
</evidence>
<dbReference type="GO" id="GO:0004177">
    <property type="term" value="F:aminopeptidase activity"/>
    <property type="evidence" value="ECO:0007669"/>
    <property type="project" value="UniProtKB-KW"/>
</dbReference>
<comment type="similarity">
    <text evidence="3">Belongs to the peptidase M1 family.</text>
</comment>
<reference evidence="15 16" key="1">
    <citation type="submission" date="2023-09" db="EMBL/GenBank/DDBJ databases">
        <title>Microbacterium fusihabitans sp. nov., Microbacterium phycihabitans sp. nov., and Microbacterium cervinum sp. nov., isolated from dried seaweeds of beach.</title>
        <authorList>
            <person name="Lee S.D."/>
        </authorList>
    </citation>
    <scope>NUCLEOTIDE SEQUENCE [LARGE SCALE GENOMIC DNA]</scope>
    <source>
        <strain evidence="15 16">KSW2-29</strain>
    </source>
</reference>
<evidence type="ECO:0000313" key="16">
    <source>
        <dbReference type="Proteomes" id="UP001261125"/>
    </source>
</evidence>
<dbReference type="PANTHER" id="PTHR11533:SF297">
    <property type="entry name" value="AMINOPEPTIDASE N"/>
    <property type="match status" value="1"/>
</dbReference>
<dbReference type="InterPro" id="IPR027268">
    <property type="entry name" value="Peptidase_M4/M1_CTD_sf"/>
</dbReference>
<keyword evidence="16" id="KW-1185">Reference proteome</keyword>
<dbReference type="SUPFAM" id="SSF63737">
    <property type="entry name" value="Leukotriene A4 hydrolase N-terminal domain"/>
    <property type="match status" value="1"/>
</dbReference>
<comment type="caution">
    <text evidence="15">The sequence shown here is derived from an EMBL/GenBank/DDBJ whole genome shotgun (WGS) entry which is preliminary data.</text>
</comment>
<name>A0ABU3SNR4_9MICO</name>
<comment type="cofactor">
    <cofactor evidence="2">
        <name>Zn(2+)</name>
        <dbReference type="ChEBI" id="CHEBI:29105"/>
    </cofactor>
</comment>
<keyword evidence="10" id="KW-0482">Metalloprotease</keyword>
<dbReference type="InterPro" id="IPR001930">
    <property type="entry name" value="Peptidase_M1"/>
</dbReference>
<evidence type="ECO:0000256" key="4">
    <source>
        <dbReference type="ARBA" id="ARBA00012564"/>
    </source>
</evidence>
<evidence type="ECO:0000259" key="13">
    <source>
        <dbReference type="Pfam" id="PF01433"/>
    </source>
</evidence>
<evidence type="ECO:0000256" key="2">
    <source>
        <dbReference type="ARBA" id="ARBA00001947"/>
    </source>
</evidence>
<dbReference type="Pfam" id="PF01433">
    <property type="entry name" value="Peptidase_M1"/>
    <property type="match status" value="1"/>
</dbReference>
<dbReference type="Pfam" id="PF17900">
    <property type="entry name" value="Peptidase_M1_N"/>
    <property type="match status" value="1"/>
</dbReference>
<organism evidence="15 16">
    <name type="scientific">Microbacterium phycohabitans</name>
    <dbReference type="NCBI Taxonomy" id="3075993"/>
    <lineage>
        <taxon>Bacteria</taxon>
        <taxon>Bacillati</taxon>
        <taxon>Actinomycetota</taxon>
        <taxon>Actinomycetes</taxon>
        <taxon>Micrococcales</taxon>
        <taxon>Microbacteriaceae</taxon>
        <taxon>Microbacterium</taxon>
    </lineage>
</organism>
<dbReference type="InterPro" id="IPR045357">
    <property type="entry name" value="Aminopeptidase_N-like_N"/>
</dbReference>
<evidence type="ECO:0000313" key="15">
    <source>
        <dbReference type="EMBL" id="MDU0346490.1"/>
    </source>
</evidence>
<evidence type="ECO:0000256" key="10">
    <source>
        <dbReference type="ARBA" id="ARBA00023049"/>
    </source>
</evidence>
<keyword evidence="15" id="KW-0031">Aminopeptidase</keyword>
<dbReference type="RefSeq" id="WP_316004800.1">
    <property type="nucleotide sequence ID" value="NZ_JAWDIT010000004.1"/>
</dbReference>
<dbReference type="Proteomes" id="UP001261125">
    <property type="component" value="Unassembled WGS sequence"/>
</dbReference>
<evidence type="ECO:0000256" key="1">
    <source>
        <dbReference type="ARBA" id="ARBA00000098"/>
    </source>
</evidence>